<name>A0ABN0BN56_BACFG</name>
<protein>
    <submittedName>
        <fullName evidence="3">Site-specific recombinase, phage integrase family</fullName>
    </submittedName>
</protein>
<dbReference type="EMBL" id="EQ973215">
    <property type="protein sequence ID" value="EFR54410.1"/>
    <property type="molecule type" value="Genomic_DNA"/>
</dbReference>
<evidence type="ECO:0000256" key="1">
    <source>
        <dbReference type="ARBA" id="ARBA00023172"/>
    </source>
</evidence>
<evidence type="ECO:0000259" key="2">
    <source>
        <dbReference type="PROSITE" id="PS51898"/>
    </source>
</evidence>
<proteinExistence type="predicted"/>
<keyword evidence="4" id="KW-1185">Reference proteome</keyword>
<dbReference type="InterPro" id="IPR050090">
    <property type="entry name" value="Tyrosine_recombinase_XerCD"/>
</dbReference>
<organism evidence="3 4">
    <name type="scientific">Bacteroides fragilis 3_1_12</name>
    <dbReference type="NCBI Taxonomy" id="457424"/>
    <lineage>
        <taxon>Bacteria</taxon>
        <taxon>Pseudomonadati</taxon>
        <taxon>Bacteroidota</taxon>
        <taxon>Bacteroidia</taxon>
        <taxon>Bacteroidales</taxon>
        <taxon>Bacteroidaceae</taxon>
        <taxon>Bacteroides</taxon>
    </lineage>
</organism>
<sequence>MDEMTELYISYRRALGEKFKTNTQALRSFMKYIGGDTNPMELTIEQVKPYLYYPAGKVTAGWFIRHTALKGMFHWAVSRGIMTGVPLPIDLPRRLEHMTPYIYSKAELKRLFCSAMEYQKNRSAIYPECMKMILQLTYFLGLRLHETMSIKIRDLNQSELYVYIRESKFYKSRIVTYNHKVRELINTFLKWREEQNMRTELESGLFLDKKGVEMHIDTVRGAFERIRKHADISRSNQSLFQPRIHDLRHTFAVDRLTAWYKENQDVQKLLPVLSTYLGHTHLSHTSVYLTMTDGLLREASKRFESYIKQKNDE</sequence>
<dbReference type="Gene3D" id="1.10.443.10">
    <property type="entry name" value="Intergrase catalytic core"/>
    <property type="match status" value="1"/>
</dbReference>
<reference evidence="3 4" key="1">
    <citation type="submission" date="2008-12" db="EMBL/GenBank/DDBJ databases">
        <title>Annotation of Bacteroides fragilis strain 3_1_12.</title>
        <authorList>
            <consortium name="The Broad Institute Genome Sequencing Platform"/>
            <person name="Ward D."/>
            <person name="Young S.K."/>
            <person name="Kodira C.D."/>
            <person name="Zeng Q."/>
            <person name="Koehrsen M."/>
            <person name="Alvarado L."/>
            <person name="Berlin A."/>
            <person name="Borenstein D."/>
            <person name="Chen Z."/>
            <person name="Engels R."/>
            <person name="Freedman E."/>
            <person name="Gellesch M."/>
            <person name="Goldberg J."/>
            <person name="Griggs A."/>
            <person name="Gujja S."/>
            <person name="Heiman D."/>
            <person name="Hepburn T."/>
            <person name="Howarth C."/>
            <person name="Jen D."/>
            <person name="Larson L."/>
            <person name="Lewis B."/>
            <person name="Mehta T."/>
            <person name="Park D."/>
            <person name="Pearson M."/>
            <person name="Roberts A."/>
            <person name="Saif S."/>
            <person name="Shea T."/>
            <person name="Shenoy N."/>
            <person name="Sisk P."/>
            <person name="Stolte C."/>
            <person name="Sykes S."/>
            <person name="Walk T."/>
            <person name="White J."/>
            <person name="Yandava C."/>
            <person name="Allen-Vercoe E."/>
            <person name="Strauss J."/>
            <person name="Ambrose C."/>
            <person name="Lander E."/>
            <person name="Nusbaum C."/>
            <person name="Galagan J."/>
            <person name="Birren B."/>
        </authorList>
    </citation>
    <scope>NUCLEOTIDE SEQUENCE [LARGE SCALE GENOMIC DNA]</scope>
    <source>
        <strain evidence="3 4">3_1_12</strain>
    </source>
</reference>
<dbReference type="InterPro" id="IPR011010">
    <property type="entry name" value="DNA_brk_join_enz"/>
</dbReference>
<feature type="domain" description="Tyr recombinase" evidence="2">
    <location>
        <begin position="98"/>
        <end position="301"/>
    </location>
</feature>
<evidence type="ECO:0000313" key="3">
    <source>
        <dbReference type="EMBL" id="EFR54410.1"/>
    </source>
</evidence>
<keyword evidence="1" id="KW-0233">DNA recombination</keyword>
<dbReference type="InterPro" id="IPR002104">
    <property type="entry name" value="Integrase_catalytic"/>
</dbReference>
<dbReference type="PANTHER" id="PTHR30349:SF64">
    <property type="entry name" value="PROPHAGE INTEGRASE INTD-RELATED"/>
    <property type="match status" value="1"/>
</dbReference>
<dbReference type="InterPro" id="IPR013762">
    <property type="entry name" value="Integrase-like_cat_sf"/>
</dbReference>
<dbReference type="SUPFAM" id="SSF56349">
    <property type="entry name" value="DNA breaking-rejoining enzymes"/>
    <property type="match status" value="1"/>
</dbReference>
<evidence type="ECO:0000313" key="4">
    <source>
        <dbReference type="Proteomes" id="UP000005101"/>
    </source>
</evidence>
<gene>
    <name evidence="3" type="ORF">BFAG_03108</name>
</gene>
<dbReference type="PROSITE" id="PS51898">
    <property type="entry name" value="TYR_RECOMBINASE"/>
    <property type="match status" value="1"/>
</dbReference>
<dbReference type="PANTHER" id="PTHR30349">
    <property type="entry name" value="PHAGE INTEGRASE-RELATED"/>
    <property type="match status" value="1"/>
</dbReference>
<dbReference type="Pfam" id="PF00589">
    <property type="entry name" value="Phage_integrase"/>
    <property type="match status" value="1"/>
</dbReference>
<accession>A0ABN0BN56</accession>
<dbReference type="Proteomes" id="UP000005101">
    <property type="component" value="Unassembled WGS sequence"/>
</dbReference>